<evidence type="ECO:0000259" key="1">
    <source>
        <dbReference type="PROSITE" id="PS51186"/>
    </source>
</evidence>
<keyword evidence="3" id="KW-1185">Reference proteome</keyword>
<dbReference type="Pfam" id="PF00583">
    <property type="entry name" value="Acetyltransf_1"/>
    <property type="match status" value="1"/>
</dbReference>
<feature type="domain" description="N-acetyltransferase" evidence="1">
    <location>
        <begin position="2"/>
        <end position="149"/>
    </location>
</feature>
<evidence type="ECO:0000313" key="2">
    <source>
        <dbReference type="EMBL" id="QDT35921.1"/>
    </source>
</evidence>
<gene>
    <name evidence="2" type="ORF">Pan189_02740</name>
</gene>
<dbReference type="EMBL" id="CP036268">
    <property type="protein sequence ID" value="QDT35921.1"/>
    <property type="molecule type" value="Genomic_DNA"/>
</dbReference>
<accession>A0A517QWA4</accession>
<dbReference type="PROSITE" id="PS51186">
    <property type="entry name" value="GNAT"/>
    <property type="match status" value="1"/>
</dbReference>
<dbReference type="Proteomes" id="UP000317318">
    <property type="component" value="Chromosome"/>
</dbReference>
<protein>
    <recommendedName>
        <fullName evidence="1">N-acetyltransferase domain-containing protein</fullName>
    </recommendedName>
</protein>
<reference evidence="2 3" key="1">
    <citation type="submission" date="2019-02" db="EMBL/GenBank/DDBJ databases">
        <title>Deep-cultivation of Planctomycetes and their phenomic and genomic characterization uncovers novel biology.</title>
        <authorList>
            <person name="Wiegand S."/>
            <person name="Jogler M."/>
            <person name="Boedeker C."/>
            <person name="Pinto D."/>
            <person name="Vollmers J."/>
            <person name="Rivas-Marin E."/>
            <person name="Kohn T."/>
            <person name="Peeters S.H."/>
            <person name="Heuer A."/>
            <person name="Rast P."/>
            <person name="Oberbeckmann S."/>
            <person name="Bunk B."/>
            <person name="Jeske O."/>
            <person name="Meyerdierks A."/>
            <person name="Storesund J.E."/>
            <person name="Kallscheuer N."/>
            <person name="Luecker S."/>
            <person name="Lage O.M."/>
            <person name="Pohl T."/>
            <person name="Merkel B.J."/>
            <person name="Hornburger P."/>
            <person name="Mueller R.-W."/>
            <person name="Bruemmer F."/>
            <person name="Labrenz M."/>
            <person name="Spormann A.M."/>
            <person name="Op den Camp H."/>
            <person name="Overmann J."/>
            <person name="Amann R."/>
            <person name="Jetten M.S.M."/>
            <person name="Mascher T."/>
            <person name="Medema M.H."/>
            <person name="Devos D.P."/>
            <person name="Kaster A.-K."/>
            <person name="Ovreas L."/>
            <person name="Rohde M."/>
            <person name="Galperin M.Y."/>
            <person name="Jogler C."/>
        </authorList>
    </citation>
    <scope>NUCLEOTIDE SEQUENCE [LARGE SCALE GENOMIC DNA]</scope>
    <source>
        <strain evidence="2 3">Pan189</strain>
    </source>
</reference>
<sequence length="319" mass="37021">MPVIRKITADIFPNLYRSFLASDDPLSTERDWRNIFDYAWPTEEGHCGYAMLEGDDVVGMIGMVFIDREIDGVTHKFCNLHTWWVREDYRGRSLSLLRPVLSMQGYTITHFTPCDKVRAISKRLGFEEISTQLRILPALNSFWHQSKIGPTDFLHDPDAIAGRVNEMDRRILTDHQPYNCEHLLFSDSGIDCYLLYTQVVRHRVTYCHIHHCSNWDVFKARETEVRRHLIRRHGVRFVAVDTRLAEAHNFRSGFDFWAPVAGLYKSDNLSPGQIDNLYSDIVFLKLTTLPTMKHELLKIGRRFLPTKTSQTARPVGQPA</sequence>
<name>A0A517QWA4_9PLAN</name>
<dbReference type="GO" id="GO:0016747">
    <property type="term" value="F:acyltransferase activity, transferring groups other than amino-acyl groups"/>
    <property type="evidence" value="ECO:0007669"/>
    <property type="project" value="InterPro"/>
</dbReference>
<dbReference type="InterPro" id="IPR016181">
    <property type="entry name" value="Acyl_CoA_acyltransferase"/>
</dbReference>
<proteinExistence type="predicted"/>
<evidence type="ECO:0000313" key="3">
    <source>
        <dbReference type="Proteomes" id="UP000317318"/>
    </source>
</evidence>
<dbReference type="Gene3D" id="3.40.630.30">
    <property type="match status" value="1"/>
</dbReference>
<dbReference type="KEGG" id="svp:Pan189_02740"/>
<dbReference type="AlphaFoldDB" id="A0A517QWA4"/>
<dbReference type="OrthoDB" id="5571267at2"/>
<dbReference type="SUPFAM" id="SSF55729">
    <property type="entry name" value="Acyl-CoA N-acyltransferases (Nat)"/>
    <property type="match status" value="1"/>
</dbReference>
<dbReference type="InterPro" id="IPR000182">
    <property type="entry name" value="GNAT_dom"/>
</dbReference>
<organism evidence="2 3">
    <name type="scientific">Stratiformator vulcanicus</name>
    <dbReference type="NCBI Taxonomy" id="2527980"/>
    <lineage>
        <taxon>Bacteria</taxon>
        <taxon>Pseudomonadati</taxon>
        <taxon>Planctomycetota</taxon>
        <taxon>Planctomycetia</taxon>
        <taxon>Planctomycetales</taxon>
        <taxon>Planctomycetaceae</taxon>
        <taxon>Stratiformator</taxon>
    </lineage>
</organism>
<dbReference type="RefSeq" id="WP_145362178.1">
    <property type="nucleotide sequence ID" value="NZ_CP036268.1"/>
</dbReference>